<reference evidence="1" key="1">
    <citation type="submission" date="2019-10" db="EMBL/GenBank/DDBJ databases">
        <authorList>
            <person name="Soares A.E.R."/>
            <person name="Aleixo A."/>
            <person name="Schneider P."/>
            <person name="Miyaki C.Y."/>
            <person name="Schneider M.P."/>
            <person name="Mello C."/>
            <person name="Vasconcelos A.T.R."/>
        </authorList>
    </citation>
    <scope>NUCLEOTIDE SEQUENCE</scope>
    <source>
        <tissue evidence="1">Muscle</tissue>
    </source>
</reference>
<protein>
    <submittedName>
        <fullName evidence="1">Uncharacterized protein</fullName>
    </submittedName>
</protein>
<comment type="caution">
    <text evidence="1">The sequence shown here is derived from an EMBL/GenBank/DDBJ whole genome shotgun (WGS) entry which is preliminary data.</text>
</comment>
<evidence type="ECO:0000313" key="2">
    <source>
        <dbReference type="Proteomes" id="UP001145742"/>
    </source>
</evidence>
<evidence type="ECO:0000313" key="1">
    <source>
        <dbReference type="EMBL" id="KAJ7420606.1"/>
    </source>
</evidence>
<keyword evidence="2" id="KW-1185">Reference proteome</keyword>
<proteinExistence type="predicted"/>
<organism evidence="1 2">
    <name type="scientific">Willisornis vidua</name>
    <name type="common">Xingu scale-backed antbird</name>
    <dbReference type="NCBI Taxonomy" id="1566151"/>
    <lineage>
        <taxon>Eukaryota</taxon>
        <taxon>Metazoa</taxon>
        <taxon>Chordata</taxon>
        <taxon>Craniata</taxon>
        <taxon>Vertebrata</taxon>
        <taxon>Euteleostomi</taxon>
        <taxon>Archelosauria</taxon>
        <taxon>Archosauria</taxon>
        <taxon>Dinosauria</taxon>
        <taxon>Saurischia</taxon>
        <taxon>Theropoda</taxon>
        <taxon>Coelurosauria</taxon>
        <taxon>Aves</taxon>
        <taxon>Neognathae</taxon>
        <taxon>Neoaves</taxon>
        <taxon>Telluraves</taxon>
        <taxon>Australaves</taxon>
        <taxon>Passeriformes</taxon>
        <taxon>Thamnophilidae</taxon>
        <taxon>Willisornis</taxon>
    </lineage>
</organism>
<dbReference type="PANTHER" id="PTHR33332">
    <property type="entry name" value="REVERSE TRANSCRIPTASE DOMAIN-CONTAINING PROTEIN"/>
    <property type="match status" value="1"/>
</dbReference>
<name>A0ABQ9DJ95_9PASS</name>
<dbReference type="EMBL" id="WHWB01033305">
    <property type="protein sequence ID" value="KAJ7420606.1"/>
    <property type="molecule type" value="Genomic_DNA"/>
</dbReference>
<dbReference type="Proteomes" id="UP001145742">
    <property type="component" value="Unassembled WGS sequence"/>
</dbReference>
<gene>
    <name evidence="1" type="ORF">WISP_47651</name>
</gene>
<sequence>MTSRSRERILPFYSALVRPHLECCVQFWAPQYKKDKKLLKRVHWRVTKMMKGLEHYEDRLQELGLFSLEKRLRGYLINAYKYLKGGCQKDGARLFLAVPSNRLGSNGRKLEHKKFDLNMRKDFFTLRVAELWNRLPKEVMKSPSLEASKTHLDMFLYNLLQVTLPWQTGWTV</sequence>
<accession>A0ABQ9DJ95</accession>